<dbReference type="InterPro" id="IPR042107">
    <property type="entry name" value="DNA-dir_RNA_pol_bsu_ext_1_sf"/>
</dbReference>
<dbReference type="InterPro" id="IPR007644">
    <property type="entry name" value="RNA_pol_bsu_protrusion"/>
</dbReference>
<dbReference type="GO" id="GO:0003677">
    <property type="term" value="F:DNA binding"/>
    <property type="evidence" value="ECO:0007669"/>
    <property type="project" value="UniProtKB-UniRule"/>
</dbReference>
<dbReference type="Pfam" id="PF00562">
    <property type="entry name" value="RNA_pol_Rpb2_6"/>
    <property type="match status" value="1"/>
</dbReference>
<keyword evidence="4 7" id="KW-0548">Nucleotidyltransferase</keyword>
<dbReference type="RefSeq" id="WP_047393151.1">
    <property type="nucleotide sequence ID" value="NZ_FOQE01000004.1"/>
</dbReference>
<feature type="domain" description="RNA polymerase beta subunit protrusion" evidence="13">
    <location>
        <begin position="28"/>
        <end position="458"/>
    </location>
</feature>
<keyword evidence="17" id="KW-1185">Reference proteome</keyword>
<evidence type="ECO:0000256" key="5">
    <source>
        <dbReference type="ARBA" id="ARBA00023163"/>
    </source>
</evidence>
<dbReference type="NCBIfam" id="TIGR02013">
    <property type="entry name" value="rpoB"/>
    <property type="match status" value="1"/>
</dbReference>
<feature type="domain" description="RNA polymerase Rpb2" evidence="11">
    <location>
        <begin position="1067"/>
        <end position="1141"/>
    </location>
</feature>
<reference evidence="16 17" key="1">
    <citation type="submission" date="2016-10" db="EMBL/GenBank/DDBJ databases">
        <authorList>
            <person name="de Groot N.N."/>
        </authorList>
    </citation>
    <scope>NUCLEOTIDE SEQUENCE [LARGE SCALE GENOMIC DNA]</scope>
    <source>
        <strain evidence="16 17">DSM 27630</strain>
    </source>
</reference>
<keyword evidence="3 7" id="KW-0808">Transferase</keyword>
<keyword evidence="5 7" id="KW-0804">Transcription</keyword>
<accession>A0A1I3B6I7</accession>
<dbReference type="EC" id="2.7.7.6" evidence="7 9"/>
<dbReference type="InterPro" id="IPR010243">
    <property type="entry name" value="RNA_pol_bsu_bac"/>
</dbReference>
<dbReference type="Gene3D" id="2.30.150.10">
    <property type="entry name" value="DNA-directed RNA polymerase, beta subunit, external 1 domain"/>
    <property type="match status" value="1"/>
</dbReference>
<comment type="subunit">
    <text evidence="7 9">The RNAP catalytic core consists of 2 alpha, 1 beta, 1 beta' and 1 omega subunit. When a sigma factor is associated with the core the holoenzyme is formed, which can initiate transcription.</text>
</comment>
<evidence type="ECO:0000259" key="15">
    <source>
        <dbReference type="Pfam" id="PF10385"/>
    </source>
</evidence>
<dbReference type="GO" id="GO:0006351">
    <property type="term" value="P:DNA-templated transcription"/>
    <property type="evidence" value="ECO:0007669"/>
    <property type="project" value="UniProtKB-UniRule"/>
</dbReference>
<evidence type="ECO:0000259" key="11">
    <source>
        <dbReference type="Pfam" id="PF04560"/>
    </source>
</evidence>
<dbReference type="InterPro" id="IPR014724">
    <property type="entry name" value="RNA_pol_RPB2_OB-fold"/>
</dbReference>
<evidence type="ECO:0000256" key="9">
    <source>
        <dbReference type="RuleBase" id="RU363031"/>
    </source>
</evidence>
<dbReference type="InterPro" id="IPR007645">
    <property type="entry name" value="RNA_pol_Rpb2_3"/>
</dbReference>
<dbReference type="Gene3D" id="2.40.50.150">
    <property type="match status" value="1"/>
</dbReference>
<evidence type="ECO:0000256" key="1">
    <source>
        <dbReference type="ARBA" id="ARBA00004026"/>
    </source>
</evidence>
<feature type="domain" description="RNA polymerase Rpb2" evidence="12">
    <location>
        <begin position="358"/>
        <end position="414"/>
    </location>
</feature>
<dbReference type="GO" id="GO:0003899">
    <property type="term" value="F:DNA-directed RNA polymerase activity"/>
    <property type="evidence" value="ECO:0007669"/>
    <property type="project" value="UniProtKB-UniRule"/>
</dbReference>
<evidence type="ECO:0000256" key="3">
    <source>
        <dbReference type="ARBA" id="ARBA00022679"/>
    </source>
</evidence>
<dbReference type="Gene3D" id="2.40.270.10">
    <property type="entry name" value="DNA-directed RNA polymerase, subunit 2, domain 6"/>
    <property type="match status" value="1"/>
</dbReference>
<dbReference type="Pfam" id="PF10385">
    <property type="entry name" value="RNA_pol_Rpb2_45"/>
    <property type="match status" value="1"/>
</dbReference>
<dbReference type="Pfam" id="PF04565">
    <property type="entry name" value="RNA_pol_Rpb2_3"/>
    <property type="match status" value="1"/>
</dbReference>
<feature type="domain" description="DNA-directed RNA polymerase subunit 2 hybrid-binding" evidence="10">
    <location>
        <begin position="680"/>
        <end position="1065"/>
    </location>
</feature>
<dbReference type="InterPro" id="IPR019462">
    <property type="entry name" value="DNA-dir_RNA_pol_bsu_external_1"/>
</dbReference>
<dbReference type="InterPro" id="IPR037034">
    <property type="entry name" value="RNA_pol_Rpb2_2_sf"/>
</dbReference>
<evidence type="ECO:0000313" key="16">
    <source>
        <dbReference type="EMBL" id="SFH57898.1"/>
    </source>
</evidence>
<feature type="domain" description="RNA polymerase Rpb2" evidence="12">
    <location>
        <begin position="140"/>
        <end position="294"/>
    </location>
</feature>
<evidence type="ECO:0000256" key="6">
    <source>
        <dbReference type="ARBA" id="ARBA00048552"/>
    </source>
</evidence>
<dbReference type="InterPro" id="IPR015712">
    <property type="entry name" value="DNA-dir_RNA_pol_su2"/>
</dbReference>
<dbReference type="AlphaFoldDB" id="A0A1I3B6I7"/>
<dbReference type="GO" id="GO:0032549">
    <property type="term" value="F:ribonucleoside binding"/>
    <property type="evidence" value="ECO:0007669"/>
    <property type="project" value="InterPro"/>
</dbReference>
<dbReference type="PROSITE" id="PS01166">
    <property type="entry name" value="RNA_POL_BETA"/>
    <property type="match status" value="1"/>
</dbReference>
<dbReference type="Gene3D" id="3.90.1100.10">
    <property type="match status" value="2"/>
</dbReference>
<organism evidence="16 17">
    <name type="scientific">Pisciglobus halotolerans</name>
    <dbReference type="NCBI Taxonomy" id="745365"/>
    <lineage>
        <taxon>Bacteria</taxon>
        <taxon>Bacillati</taxon>
        <taxon>Bacillota</taxon>
        <taxon>Bacilli</taxon>
        <taxon>Lactobacillales</taxon>
        <taxon>Carnobacteriaceae</taxon>
    </lineage>
</organism>
<evidence type="ECO:0000259" key="14">
    <source>
        <dbReference type="Pfam" id="PF04565"/>
    </source>
</evidence>
<comment type="catalytic activity">
    <reaction evidence="6 7 9">
        <text>RNA(n) + a ribonucleoside 5'-triphosphate = RNA(n+1) + diphosphate</text>
        <dbReference type="Rhea" id="RHEA:21248"/>
        <dbReference type="Rhea" id="RHEA-COMP:14527"/>
        <dbReference type="Rhea" id="RHEA-COMP:17342"/>
        <dbReference type="ChEBI" id="CHEBI:33019"/>
        <dbReference type="ChEBI" id="CHEBI:61557"/>
        <dbReference type="ChEBI" id="CHEBI:140395"/>
        <dbReference type="EC" id="2.7.7.6"/>
    </reaction>
</comment>
<evidence type="ECO:0000259" key="10">
    <source>
        <dbReference type="Pfam" id="PF00562"/>
    </source>
</evidence>
<evidence type="ECO:0000259" key="12">
    <source>
        <dbReference type="Pfam" id="PF04561"/>
    </source>
</evidence>
<name>A0A1I3B6I7_9LACT</name>
<dbReference type="FunFam" id="3.90.1800.10:FF:000001">
    <property type="entry name" value="DNA-directed RNA polymerase subunit beta"/>
    <property type="match status" value="1"/>
</dbReference>
<dbReference type="Pfam" id="PF04561">
    <property type="entry name" value="RNA_pol_Rpb2_2"/>
    <property type="match status" value="2"/>
</dbReference>
<feature type="domain" description="DNA-directed RNA polymerase beta subunit external 1" evidence="15">
    <location>
        <begin position="551"/>
        <end position="618"/>
    </location>
</feature>
<feature type="domain" description="RNA polymerase Rpb2" evidence="14">
    <location>
        <begin position="473"/>
        <end position="541"/>
    </location>
</feature>
<proteinExistence type="inferred from homology"/>
<dbReference type="Pfam" id="PF04560">
    <property type="entry name" value="RNA_pol_Rpb2_7"/>
    <property type="match status" value="1"/>
</dbReference>
<dbReference type="InterPro" id="IPR007120">
    <property type="entry name" value="DNA-dir_RNAP_su2_dom"/>
</dbReference>
<evidence type="ECO:0000256" key="2">
    <source>
        <dbReference type="ARBA" id="ARBA00022478"/>
    </source>
</evidence>
<dbReference type="Proteomes" id="UP000198668">
    <property type="component" value="Unassembled WGS sequence"/>
</dbReference>
<dbReference type="CDD" id="cd00653">
    <property type="entry name" value="RNA_pol_B_RPB2"/>
    <property type="match status" value="1"/>
</dbReference>
<dbReference type="Gene3D" id="3.90.1800.10">
    <property type="entry name" value="RNA polymerase alpha subunit dimerisation domain"/>
    <property type="match status" value="1"/>
</dbReference>
<dbReference type="InterPro" id="IPR037033">
    <property type="entry name" value="DNA-dir_RNAP_su2_hyb_sf"/>
</dbReference>
<sequence length="1187" mass="132377">MAGHLVNYGKHRTRRSYARINEVLELPNLIEIQTDSYQWFLDEGLREMFKDISPIEDFAGNLSLEFLDYTLQEPKYTLEEARAHDANYSAPMYVKLRLINKETGEVKDQEVFFGDFPLMTEMGTFVINGAERVIVSQLVRSPGVYFHQKVDKNGREGFGSTLIPNRGAWLEFETDAKNVSYVRIDRTRKIPLSVLVRAIGFGSDDQILEILGENESLRLTLEKDLHKNASDSRVEEALKDVYERLRPGEPKTADSSRSLLTARFFDPKRYDLAAVGRYKVNKKLSLKTRLFNQTIAETLVDPETGEIIVEAGTLLDRKQMDKLDPYLDNGINNVTYYPSEDGVTPEPITLQSVKVFSKVDAERVINMIGNGNVSEDYKHITPADILAAMSYFFNLQEGIGNVDDIDHLGNRRIRSVGELLQNQFRIGLSRMERVVRERMSIQDMATMTPQQLINIRPVVAAIKEFFGSSQLSQFMDQTNPLGELTHKRRLSALGPGGLTRDRAGYEVRDVHYSHYGRMCPIETPEGPNIGLINSLSSYAKVNKFGFIETPYRRVDRESHKVTDVIDYLTADEEDNYVIAQANAPLNEDSTFANDTVLARYVDENLEVAIDRIDYMDVSPKQVVAVATACIPFLENDDSNRALMGANMQRQAVPLINPDAPYVGTGMEHVTAKDSGAALTCKNSGVVEFVDAKEIRVRQDNGALDKYSVIKFQRSNAGMCYNQRPIVAAGDRVDKGEILADGPSMDQGELALGQNPVVAFMTWEGYNFEDAVIMSERLVKDDVYTSIHIEEFESEARDTKLGPEEITREIPNVGEDALKNLDERGIIHIGAEVKDGDLLVGKVTPKGVTELSAEERLLHAIFGEKAREVRDTSLRVPHGGGGTVHDVKIFTREAGDELSPGVNMLVRVYIAQKRKINVGDKMAGRHGNKGVVSLILPEEDMPFLPDGTPIDIMLNPLGVPSRMNIGQVIETHMGMAARNLGIRIATPVFDGAREEDVWDTVKEAGMAADAKTVIYDGRTGEPFDNRVTVGVMYMIKLAHMVDDKLHARSIGPYSLVTQQPLGGKAQFGGQRFGEMEVWALEAYGAAYTLQEILTYKSDDVVGRVKTYEAIVKGEPIPTPGVPESFRVLVKELQSLGLDMKVLDANDEEIELRDMDDDEEAPVDALKKFAEAQAAKEEAEAQAAETTEE</sequence>
<keyword evidence="2 7" id="KW-0240">DNA-directed RNA polymerase</keyword>
<dbReference type="InterPro" id="IPR007121">
    <property type="entry name" value="RNA_pol_bsu_CS"/>
</dbReference>
<comment type="function">
    <text evidence="1 7 9">DNA-dependent RNA polymerase catalyzes the transcription of DNA into RNA using the four ribonucleoside triphosphates as substrates.</text>
</comment>
<dbReference type="Gene3D" id="2.40.50.100">
    <property type="match status" value="1"/>
</dbReference>
<dbReference type="InterPro" id="IPR007642">
    <property type="entry name" value="RNA_pol_Rpb2_2"/>
</dbReference>
<dbReference type="Gene3D" id="3.90.1110.10">
    <property type="entry name" value="RNA polymerase Rpb2, domain 2"/>
    <property type="match status" value="1"/>
</dbReference>
<gene>
    <name evidence="7" type="primary">rpoB</name>
    <name evidence="16" type="ORF">SAMN04489868_10453</name>
</gene>
<evidence type="ECO:0000256" key="8">
    <source>
        <dbReference type="RuleBase" id="RU000434"/>
    </source>
</evidence>
<dbReference type="GO" id="GO:0000428">
    <property type="term" value="C:DNA-directed RNA polymerase complex"/>
    <property type="evidence" value="ECO:0007669"/>
    <property type="project" value="UniProtKB-KW"/>
</dbReference>
<dbReference type="HAMAP" id="MF_01321">
    <property type="entry name" value="RNApol_bact_RpoB"/>
    <property type="match status" value="1"/>
</dbReference>
<dbReference type="PANTHER" id="PTHR20856">
    <property type="entry name" value="DNA-DIRECTED RNA POLYMERASE I SUBUNIT 2"/>
    <property type="match status" value="1"/>
</dbReference>
<dbReference type="InterPro" id="IPR007641">
    <property type="entry name" value="RNA_pol_Rpb2_7"/>
</dbReference>
<dbReference type="NCBIfam" id="NF001616">
    <property type="entry name" value="PRK00405.1"/>
    <property type="match status" value="1"/>
</dbReference>
<dbReference type="Pfam" id="PF04563">
    <property type="entry name" value="RNA_pol_Rpb2_1"/>
    <property type="match status" value="1"/>
</dbReference>
<protein>
    <recommendedName>
        <fullName evidence="7 9">DNA-directed RNA polymerase subunit beta</fullName>
        <shortName evidence="7">RNAP subunit beta</shortName>
        <ecNumber evidence="7 9">2.7.7.6</ecNumber>
    </recommendedName>
    <alternativeName>
        <fullName evidence="7">RNA polymerase subunit beta</fullName>
    </alternativeName>
    <alternativeName>
        <fullName evidence="7">Transcriptase subunit beta</fullName>
    </alternativeName>
</protein>
<dbReference type="SUPFAM" id="SSF64484">
    <property type="entry name" value="beta and beta-prime subunits of DNA dependent RNA-polymerase"/>
    <property type="match status" value="1"/>
</dbReference>
<evidence type="ECO:0000313" key="17">
    <source>
        <dbReference type="Proteomes" id="UP000198668"/>
    </source>
</evidence>
<evidence type="ECO:0000259" key="13">
    <source>
        <dbReference type="Pfam" id="PF04563"/>
    </source>
</evidence>
<evidence type="ECO:0000256" key="7">
    <source>
        <dbReference type="HAMAP-Rule" id="MF_01321"/>
    </source>
</evidence>
<dbReference type="EMBL" id="FOQE01000004">
    <property type="protein sequence ID" value="SFH57898.1"/>
    <property type="molecule type" value="Genomic_DNA"/>
</dbReference>
<comment type="similarity">
    <text evidence="7 8">Belongs to the RNA polymerase beta chain family.</text>
</comment>
<evidence type="ECO:0000256" key="4">
    <source>
        <dbReference type="ARBA" id="ARBA00022695"/>
    </source>
</evidence>